<dbReference type="CDD" id="cd02966">
    <property type="entry name" value="TlpA_like_family"/>
    <property type="match status" value="1"/>
</dbReference>
<dbReference type="InterPro" id="IPR013766">
    <property type="entry name" value="Thioredoxin_domain"/>
</dbReference>
<feature type="domain" description="Thioredoxin" evidence="1">
    <location>
        <begin position="234"/>
        <end position="374"/>
    </location>
</feature>
<dbReference type="PANTHER" id="PTHR42852:SF17">
    <property type="entry name" value="THIOREDOXIN-LIKE PROTEIN HI_1115"/>
    <property type="match status" value="1"/>
</dbReference>
<sequence length="376" mass="43886">MKSLVYFLILLIYPRLLYGQKKFEVSFSFPDSAEIKKLSFFYYDCHLRELRPVSASYSNNQATISHSYNTVYAQIYVEYGSTDYKHGMTIFTTEKPAKVMFSGVINEADPFRNYTLVNAQDPKQEFLAEEEYIREAQNTYKQIYDSIAPKWKSEDSLDFHKVKDAKMAIDSKRLEYISSHPNSYSSFYLFEKYSIRVLPPDLLLQQFATTFPANFRNSEEGACIKKYILNRAVVEGQKKAISFTANDINANKVIFEEIYNKKNVLLVFWGTWCPPCIDEIPIIREIRQRYSKEQLEIISVAVESPLEKVQQIIKEQQIDWINIVNDKKINLLYQINAYPEVFLIENKGNIIYKYSDYPDPNLGNLKKILAAHATIH</sequence>
<accession>A0A7K1U4N0</accession>
<dbReference type="PANTHER" id="PTHR42852">
    <property type="entry name" value="THIOL:DISULFIDE INTERCHANGE PROTEIN DSBE"/>
    <property type="match status" value="1"/>
</dbReference>
<protein>
    <submittedName>
        <fullName evidence="2">Redoxin domain-containing protein</fullName>
    </submittedName>
</protein>
<dbReference type="AlphaFoldDB" id="A0A7K1U4N0"/>
<dbReference type="SUPFAM" id="SSF52833">
    <property type="entry name" value="Thioredoxin-like"/>
    <property type="match status" value="1"/>
</dbReference>
<organism evidence="2 3">
    <name type="scientific">Chitinophaga tropicalis</name>
    <dbReference type="NCBI Taxonomy" id="2683588"/>
    <lineage>
        <taxon>Bacteria</taxon>
        <taxon>Pseudomonadati</taxon>
        <taxon>Bacteroidota</taxon>
        <taxon>Chitinophagia</taxon>
        <taxon>Chitinophagales</taxon>
        <taxon>Chitinophagaceae</taxon>
        <taxon>Chitinophaga</taxon>
    </lineage>
</organism>
<dbReference type="Proteomes" id="UP000461730">
    <property type="component" value="Unassembled WGS sequence"/>
</dbReference>
<dbReference type="PROSITE" id="PS51352">
    <property type="entry name" value="THIOREDOXIN_2"/>
    <property type="match status" value="1"/>
</dbReference>
<dbReference type="GO" id="GO:0016209">
    <property type="term" value="F:antioxidant activity"/>
    <property type="evidence" value="ECO:0007669"/>
    <property type="project" value="InterPro"/>
</dbReference>
<comment type="caution">
    <text evidence="2">The sequence shown here is derived from an EMBL/GenBank/DDBJ whole genome shotgun (WGS) entry which is preliminary data.</text>
</comment>
<proteinExistence type="predicted"/>
<dbReference type="RefSeq" id="WP_157306718.1">
    <property type="nucleotide sequence ID" value="NZ_WRXN01000005.1"/>
</dbReference>
<dbReference type="GO" id="GO:0016491">
    <property type="term" value="F:oxidoreductase activity"/>
    <property type="evidence" value="ECO:0007669"/>
    <property type="project" value="InterPro"/>
</dbReference>
<dbReference type="Gene3D" id="3.40.30.10">
    <property type="entry name" value="Glutaredoxin"/>
    <property type="match status" value="1"/>
</dbReference>
<evidence type="ECO:0000313" key="3">
    <source>
        <dbReference type="Proteomes" id="UP000461730"/>
    </source>
</evidence>
<dbReference type="InterPro" id="IPR036249">
    <property type="entry name" value="Thioredoxin-like_sf"/>
</dbReference>
<dbReference type="InterPro" id="IPR000866">
    <property type="entry name" value="AhpC/TSA"/>
</dbReference>
<dbReference type="Pfam" id="PF00578">
    <property type="entry name" value="AhpC-TSA"/>
    <property type="match status" value="1"/>
</dbReference>
<keyword evidence="3" id="KW-1185">Reference proteome</keyword>
<gene>
    <name evidence="2" type="ORF">GO493_13550</name>
</gene>
<reference evidence="2 3" key="1">
    <citation type="submission" date="2019-12" db="EMBL/GenBank/DDBJ databases">
        <title>Chitinophaga sp. strain ysch24 (GDMCC 1.1355), whole genome shotgun sequence.</title>
        <authorList>
            <person name="Zhang X."/>
        </authorList>
    </citation>
    <scope>NUCLEOTIDE SEQUENCE [LARGE SCALE GENOMIC DNA]</scope>
    <source>
        <strain evidence="3">ysch24</strain>
    </source>
</reference>
<evidence type="ECO:0000313" key="2">
    <source>
        <dbReference type="EMBL" id="MVT09289.1"/>
    </source>
</evidence>
<dbReference type="InterPro" id="IPR050553">
    <property type="entry name" value="Thioredoxin_ResA/DsbE_sf"/>
</dbReference>
<dbReference type="EMBL" id="WRXN01000005">
    <property type="protein sequence ID" value="MVT09289.1"/>
    <property type="molecule type" value="Genomic_DNA"/>
</dbReference>
<name>A0A7K1U4N0_9BACT</name>
<evidence type="ECO:0000259" key="1">
    <source>
        <dbReference type="PROSITE" id="PS51352"/>
    </source>
</evidence>